<keyword evidence="10" id="KW-1185">Reference proteome</keyword>
<feature type="transmembrane region" description="Helical" evidence="7">
    <location>
        <begin position="361"/>
        <end position="382"/>
    </location>
</feature>
<dbReference type="PANTHER" id="PTHR48022:SF78">
    <property type="entry name" value="MONOSACCHARIDE TRANSPORTER, PUTATIVE (AFU_ORTHOLOGUE AFUA_2G02110)-RELATED"/>
    <property type="match status" value="1"/>
</dbReference>
<feature type="transmembrane region" description="Helical" evidence="7">
    <location>
        <begin position="204"/>
        <end position="221"/>
    </location>
</feature>
<evidence type="ECO:0000256" key="5">
    <source>
        <dbReference type="ARBA" id="ARBA00022989"/>
    </source>
</evidence>
<keyword evidence="3" id="KW-0813">Transport</keyword>
<comment type="caution">
    <text evidence="9">The sequence shown here is derived from an EMBL/GenBank/DDBJ whole genome shotgun (WGS) entry which is preliminary data.</text>
</comment>
<dbReference type="OrthoDB" id="2544694at2759"/>
<dbReference type="PANTHER" id="PTHR48022">
    <property type="entry name" value="PLASTIDIC GLUCOSE TRANSPORTER 4"/>
    <property type="match status" value="1"/>
</dbReference>
<name>A0A395NHG1_TRIAR</name>
<feature type="transmembrane region" description="Helical" evidence="7">
    <location>
        <begin position="333"/>
        <end position="354"/>
    </location>
</feature>
<dbReference type="Proteomes" id="UP000266272">
    <property type="component" value="Unassembled WGS sequence"/>
</dbReference>
<dbReference type="SUPFAM" id="SSF103473">
    <property type="entry name" value="MFS general substrate transporter"/>
    <property type="match status" value="1"/>
</dbReference>
<feature type="transmembrane region" description="Helical" evidence="7">
    <location>
        <begin position="21"/>
        <end position="39"/>
    </location>
</feature>
<evidence type="ECO:0000256" key="7">
    <source>
        <dbReference type="SAM" id="Phobius"/>
    </source>
</evidence>
<dbReference type="AlphaFoldDB" id="A0A395NHG1"/>
<dbReference type="Gene3D" id="1.20.1250.20">
    <property type="entry name" value="MFS general substrate transporter like domains"/>
    <property type="match status" value="1"/>
</dbReference>
<evidence type="ECO:0000259" key="8">
    <source>
        <dbReference type="PROSITE" id="PS50850"/>
    </source>
</evidence>
<protein>
    <submittedName>
        <fullName evidence="9">Mfs monosaccharide transporter</fullName>
    </submittedName>
</protein>
<gene>
    <name evidence="9" type="ORF">TARUN_6709</name>
</gene>
<accession>A0A395NHG1</accession>
<proteinExistence type="inferred from homology"/>
<comment type="subcellular location">
    <subcellularLocation>
        <location evidence="1">Membrane</location>
        <topology evidence="1">Multi-pass membrane protein</topology>
    </subcellularLocation>
</comment>
<dbReference type="Pfam" id="PF00083">
    <property type="entry name" value="Sugar_tr"/>
    <property type="match status" value="1"/>
</dbReference>
<feature type="domain" description="Major facilitator superfamily (MFS) profile" evidence="8">
    <location>
        <begin position="26"/>
        <end position="504"/>
    </location>
</feature>
<evidence type="ECO:0000313" key="9">
    <source>
        <dbReference type="EMBL" id="RFU75536.1"/>
    </source>
</evidence>
<dbReference type="InterPro" id="IPR005828">
    <property type="entry name" value="MFS_sugar_transport-like"/>
</dbReference>
<dbReference type="PRINTS" id="PR00171">
    <property type="entry name" value="SUGRTRNSPORT"/>
</dbReference>
<dbReference type="InterPro" id="IPR036259">
    <property type="entry name" value="MFS_trans_sf"/>
</dbReference>
<keyword evidence="6 7" id="KW-0472">Membrane</keyword>
<evidence type="ECO:0000313" key="10">
    <source>
        <dbReference type="Proteomes" id="UP000266272"/>
    </source>
</evidence>
<dbReference type="PROSITE" id="PS50850">
    <property type="entry name" value="MFS"/>
    <property type="match status" value="1"/>
</dbReference>
<dbReference type="InterPro" id="IPR050360">
    <property type="entry name" value="MFS_Sugar_Transporters"/>
</dbReference>
<evidence type="ECO:0000256" key="2">
    <source>
        <dbReference type="ARBA" id="ARBA00010992"/>
    </source>
</evidence>
<comment type="similarity">
    <text evidence="2">Belongs to the major facilitator superfamily. Sugar transporter (TC 2.A.1.1) family.</text>
</comment>
<dbReference type="GO" id="GO:0005351">
    <property type="term" value="F:carbohydrate:proton symporter activity"/>
    <property type="evidence" value="ECO:0007669"/>
    <property type="project" value="TreeGrafter"/>
</dbReference>
<feature type="transmembrane region" description="Helical" evidence="7">
    <location>
        <begin position="82"/>
        <end position="100"/>
    </location>
</feature>
<organism evidence="9 10">
    <name type="scientific">Trichoderma arundinaceum</name>
    <dbReference type="NCBI Taxonomy" id="490622"/>
    <lineage>
        <taxon>Eukaryota</taxon>
        <taxon>Fungi</taxon>
        <taxon>Dikarya</taxon>
        <taxon>Ascomycota</taxon>
        <taxon>Pezizomycotina</taxon>
        <taxon>Sordariomycetes</taxon>
        <taxon>Hypocreomycetidae</taxon>
        <taxon>Hypocreales</taxon>
        <taxon>Hypocreaceae</taxon>
        <taxon>Trichoderma</taxon>
    </lineage>
</organism>
<evidence type="ECO:0000256" key="1">
    <source>
        <dbReference type="ARBA" id="ARBA00004141"/>
    </source>
</evidence>
<sequence>MANLTETLAKYNVANKLYKTSLLNTVCLVAGLSIFFFGYDQGLMGGVNTTRDYAERMGFGHWDENQNIVVIDKPLLQGGIVAVYYLPGTLCGCLLGGWLGDRYGRIKTIAVACLWSICAASLQSAAMNANWMFCARVLNGIGTGILNAITPVWATETAAHTSRGQFVSIEFTLNIFGVVVAYWLEFGTSKYHDNTSSFIWRFPVAFQILPLMVLFFVIWFMPESPRWLVKVGREEEARFILGRLRGTEGENAIQAEAEFHDIINIRHLEKDTSTQQSYIHMFFGIGSGNLHTGRRVQLVIWLQILQEWIGIAGITIYGPEIFTIAGISSKDRLWVSGINNITYMFATLICVFTLDRIGRRWTLYWGAIGQGISTWLTVPWLYPAEIFPLQVRAKGNAWGVVGWSIGNGWTVLLLPTIFNRLNEKTLYIFGAVNVLSIVVVWALYPESNQRTLEEMDLVFASEIIWAWDAERNFAKLKEENPQLVQGSSPNHGVVDIEQGVATKE</sequence>
<dbReference type="InterPro" id="IPR020846">
    <property type="entry name" value="MFS_dom"/>
</dbReference>
<feature type="transmembrane region" description="Helical" evidence="7">
    <location>
        <begin position="397"/>
        <end position="418"/>
    </location>
</feature>
<dbReference type="EMBL" id="PXOA01000429">
    <property type="protein sequence ID" value="RFU75536.1"/>
    <property type="molecule type" value="Genomic_DNA"/>
</dbReference>
<evidence type="ECO:0000256" key="4">
    <source>
        <dbReference type="ARBA" id="ARBA00022692"/>
    </source>
</evidence>
<evidence type="ECO:0000256" key="6">
    <source>
        <dbReference type="ARBA" id="ARBA00023136"/>
    </source>
</evidence>
<evidence type="ECO:0000256" key="3">
    <source>
        <dbReference type="ARBA" id="ARBA00022448"/>
    </source>
</evidence>
<dbReference type="GO" id="GO:0016020">
    <property type="term" value="C:membrane"/>
    <property type="evidence" value="ECO:0007669"/>
    <property type="project" value="UniProtKB-SubCell"/>
</dbReference>
<dbReference type="InterPro" id="IPR003663">
    <property type="entry name" value="Sugar/inositol_transpt"/>
</dbReference>
<feature type="transmembrane region" description="Helical" evidence="7">
    <location>
        <begin position="166"/>
        <end position="184"/>
    </location>
</feature>
<keyword evidence="4 7" id="KW-0812">Transmembrane</keyword>
<feature type="transmembrane region" description="Helical" evidence="7">
    <location>
        <begin position="425"/>
        <end position="444"/>
    </location>
</feature>
<reference evidence="9 10" key="1">
    <citation type="journal article" date="2018" name="PLoS Pathog.">
        <title>Evolution of structural diversity of trichothecenes, a family of toxins produced by plant pathogenic and entomopathogenic fungi.</title>
        <authorList>
            <person name="Proctor R.H."/>
            <person name="McCormick S.P."/>
            <person name="Kim H.S."/>
            <person name="Cardoza R.E."/>
            <person name="Stanley A.M."/>
            <person name="Lindo L."/>
            <person name="Kelly A."/>
            <person name="Brown D.W."/>
            <person name="Lee T."/>
            <person name="Vaughan M.M."/>
            <person name="Alexander N.J."/>
            <person name="Busman M."/>
            <person name="Gutierrez S."/>
        </authorList>
    </citation>
    <scope>NUCLEOTIDE SEQUENCE [LARGE SCALE GENOMIC DNA]</scope>
    <source>
        <strain evidence="9 10">IBT 40837</strain>
    </source>
</reference>
<keyword evidence="5 7" id="KW-1133">Transmembrane helix</keyword>